<dbReference type="InterPro" id="IPR004046">
    <property type="entry name" value="GST_C"/>
</dbReference>
<organism evidence="3 4">
    <name type="scientific">Candidula unifasciata</name>
    <dbReference type="NCBI Taxonomy" id="100452"/>
    <lineage>
        <taxon>Eukaryota</taxon>
        <taxon>Metazoa</taxon>
        <taxon>Spiralia</taxon>
        <taxon>Lophotrochozoa</taxon>
        <taxon>Mollusca</taxon>
        <taxon>Gastropoda</taxon>
        <taxon>Heterobranchia</taxon>
        <taxon>Euthyneura</taxon>
        <taxon>Panpulmonata</taxon>
        <taxon>Eupulmonata</taxon>
        <taxon>Stylommatophora</taxon>
        <taxon>Helicina</taxon>
        <taxon>Helicoidea</taxon>
        <taxon>Geomitridae</taxon>
        <taxon>Candidula</taxon>
    </lineage>
</organism>
<dbReference type="SFLD" id="SFLDG00363">
    <property type="entry name" value="AMPS_(cytGST):_Alpha-__Mu-__Pi"/>
    <property type="match status" value="1"/>
</dbReference>
<dbReference type="FunFam" id="1.20.1050.10:FF:000030">
    <property type="entry name" value="Glutathione S-transferase S1"/>
    <property type="match status" value="1"/>
</dbReference>
<sequence>MANSHLKLIYFDGMGRAEAARLLLVAAGKQFDDIRLPEEDWPQHSHLAPFGQCPLLVVDGVTYAQSVAIKTYLARELGFYGHSNIESLQIDQLVQLIEDLTNICVPVVILTDEEQKRKELARIKADVSPIYLGHLERLLKENGTGYFVDNRLTLADLVAFDVVTGMLKDYVDVTEKYPLLQKNVDIVRSDGKIRPYVKSRPITPF</sequence>
<evidence type="ECO:0000259" key="1">
    <source>
        <dbReference type="PROSITE" id="PS50404"/>
    </source>
</evidence>
<dbReference type="GO" id="GO:0006749">
    <property type="term" value="P:glutathione metabolic process"/>
    <property type="evidence" value="ECO:0007669"/>
    <property type="project" value="TreeGrafter"/>
</dbReference>
<dbReference type="Gene3D" id="1.20.1050.10">
    <property type="match status" value="1"/>
</dbReference>
<dbReference type="InterPro" id="IPR010987">
    <property type="entry name" value="Glutathione-S-Trfase_C-like"/>
</dbReference>
<protein>
    <recommendedName>
        <fullName evidence="5">Glutathione transferase</fullName>
    </recommendedName>
</protein>
<reference evidence="3" key="1">
    <citation type="submission" date="2021-04" db="EMBL/GenBank/DDBJ databases">
        <authorList>
            <consortium name="Molecular Ecology Group"/>
        </authorList>
    </citation>
    <scope>NUCLEOTIDE SEQUENCE</scope>
</reference>
<evidence type="ECO:0000259" key="2">
    <source>
        <dbReference type="PROSITE" id="PS50405"/>
    </source>
</evidence>
<comment type="caution">
    <text evidence="3">The sequence shown here is derived from an EMBL/GenBank/DDBJ whole genome shotgun (WGS) entry which is preliminary data.</text>
</comment>
<name>A0A8S3YTD0_9EUPU</name>
<dbReference type="Pfam" id="PF02798">
    <property type="entry name" value="GST_N"/>
    <property type="match status" value="1"/>
</dbReference>
<dbReference type="PROSITE" id="PS50404">
    <property type="entry name" value="GST_NTER"/>
    <property type="match status" value="1"/>
</dbReference>
<dbReference type="EMBL" id="CAJHNH020000427">
    <property type="protein sequence ID" value="CAG5117596.1"/>
    <property type="molecule type" value="Genomic_DNA"/>
</dbReference>
<evidence type="ECO:0000313" key="4">
    <source>
        <dbReference type="Proteomes" id="UP000678393"/>
    </source>
</evidence>
<dbReference type="InterPro" id="IPR040079">
    <property type="entry name" value="Glutathione_S-Trfase"/>
</dbReference>
<dbReference type="SFLD" id="SFLDS00019">
    <property type="entry name" value="Glutathione_Transferase_(cytos"/>
    <property type="match status" value="1"/>
</dbReference>
<dbReference type="CDD" id="cd03039">
    <property type="entry name" value="GST_N_Sigma_like"/>
    <property type="match status" value="1"/>
</dbReference>
<dbReference type="SUPFAM" id="SSF47616">
    <property type="entry name" value="GST C-terminal domain-like"/>
    <property type="match status" value="1"/>
</dbReference>
<gene>
    <name evidence="3" type="ORF">CUNI_LOCUS3154</name>
</gene>
<dbReference type="PANTHER" id="PTHR11571">
    <property type="entry name" value="GLUTATHIONE S-TRANSFERASE"/>
    <property type="match status" value="1"/>
</dbReference>
<evidence type="ECO:0000313" key="3">
    <source>
        <dbReference type="EMBL" id="CAG5117596.1"/>
    </source>
</evidence>
<dbReference type="GO" id="GO:0004364">
    <property type="term" value="F:glutathione transferase activity"/>
    <property type="evidence" value="ECO:0007669"/>
    <property type="project" value="TreeGrafter"/>
</dbReference>
<dbReference type="Pfam" id="PF14497">
    <property type="entry name" value="GST_C_3"/>
    <property type="match status" value="1"/>
</dbReference>
<dbReference type="PROSITE" id="PS50405">
    <property type="entry name" value="GST_CTER"/>
    <property type="match status" value="1"/>
</dbReference>
<feature type="domain" description="GST C-terminal" evidence="2">
    <location>
        <begin position="83"/>
        <end position="205"/>
    </location>
</feature>
<dbReference type="SFLD" id="SFLDG01205">
    <property type="entry name" value="AMPS.1"/>
    <property type="match status" value="1"/>
</dbReference>
<feature type="domain" description="GST N-terminal" evidence="1">
    <location>
        <begin position="4"/>
        <end position="81"/>
    </location>
</feature>
<keyword evidence="4" id="KW-1185">Reference proteome</keyword>
<dbReference type="SUPFAM" id="SSF52833">
    <property type="entry name" value="Thioredoxin-like"/>
    <property type="match status" value="1"/>
</dbReference>
<accession>A0A8S3YTD0</accession>
<dbReference type="AlphaFoldDB" id="A0A8S3YTD0"/>
<dbReference type="OrthoDB" id="414243at2759"/>
<dbReference type="PANTHER" id="PTHR11571:SF150">
    <property type="entry name" value="GLUTATHIONE S-TRANSFERASE"/>
    <property type="match status" value="1"/>
</dbReference>
<proteinExistence type="predicted"/>
<dbReference type="CDD" id="cd03192">
    <property type="entry name" value="GST_C_Sigma_like"/>
    <property type="match status" value="1"/>
</dbReference>
<dbReference type="InterPro" id="IPR036282">
    <property type="entry name" value="Glutathione-S-Trfase_C_sf"/>
</dbReference>
<dbReference type="InterPro" id="IPR004045">
    <property type="entry name" value="Glutathione_S-Trfase_N"/>
</dbReference>
<evidence type="ECO:0008006" key="5">
    <source>
        <dbReference type="Google" id="ProtNLM"/>
    </source>
</evidence>
<dbReference type="InterPro" id="IPR036249">
    <property type="entry name" value="Thioredoxin-like_sf"/>
</dbReference>
<dbReference type="InterPro" id="IPR050213">
    <property type="entry name" value="GST_superfamily"/>
</dbReference>
<dbReference type="Gene3D" id="3.40.30.10">
    <property type="entry name" value="Glutaredoxin"/>
    <property type="match status" value="1"/>
</dbReference>
<dbReference type="Proteomes" id="UP000678393">
    <property type="component" value="Unassembled WGS sequence"/>
</dbReference>